<evidence type="ECO:0000313" key="8">
    <source>
        <dbReference type="Proteomes" id="UP000319715"/>
    </source>
</evidence>
<accession>A0ABY3A370</accession>
<keyword evidence="4 6" id="KW-1005">Bacterial flagellum biogenesis</keyword>
<protein>
    <recommendedName>
        <fullName evidence="6">Flagellar secretion chaperone FliS</fullName>
    </recommendedName>
</protein>
<evidence type="ECO:0000256" key="2">
    <source>
        <dbReference type="ARBA" id="ARBA00008787"/>
    </source>
</evidence>
<dbReference type="InterPro" id="IPR036584">
    <property type="entry name" value="FliS_sf"/>
</dbReference>
<evidence type="ECO:0000313" key="7">
    <source>
        <dbReference type="EMBL" id="TQC76842.1"/>
    </source>
</evidence>
<proteinExistence type="inferred from homology"/>
<keyword evidence="7" id="KW-0282">Flagellum</keyword>
<dbReference type="RefSeq" id="WP_058757458.1">
    <property type="nucleotide sequence ID" value="NZ_CP074350.1"/>
</dbReference>
<organism evidence="7 8">
    <name type="scientific">Pantoea dispersa</name>
    <dbReference type="NCBI Taxonomy" id="59814"/>
    <lineage>
        <taxon>Bacteria</taxon>
        <taxon>Pseudomonadati</taxon>
        <taxon>Pseudomonadota</taxon>
        <taxon>Gammaproteobacteria</taxon>
        <taxon>Enterobacterales</taxon>
        <taxon>Erwiniaceae</taxon>
        <taxon>Pantoea</taxon>
    </lineage>
</organism>
<keyword evidence="7" id="KW-0969">Cilium</keyword>
<dbReference type="Gene3D" id="1.20.120.340">
    <property type="entry name" value="Flagellar protein FliS"/>
    <property type="match status" value="1"/>
</dbReference>
<dbReference type="PANTHER" id="PTHR34773">
    <property type="entry name" value="FLAGELLAR SECRETION CHAPERONE FLIS"/>
    <property type="match status" value="1"/>
</dbReference>
<evidence type="ECO:0000256" key="3">
    <source>
        <dbReference type="ARBA" id="ARBA00022490"/>
    </source>
</evidence>
<dbReference type="Pfam" id="PF02561">
    <property type="entry name" value="FliS"/>
    <property type="match status" value="1"/>
</dbReference>
<dbReference type="PIRSF" id="PIRSF039090">
    <property type="entry name" value="Flis"/>
    <property type="match status" value="1"/>
</dbReference>
<dbReference type="PANTHER" id="PTHR34773:SF1">
    <property type="entry name" value="FLAGELLAR SECRETION CHAPERONE FLIS"/>
    <property type="match status" value="1"/>
</dbReference>
<keyword evidence="7" id="KW-0966">Cell projection</keyword>
<keyword evidence="3 6" id="KW-0963">Cytoplasm</keyword>
<reference evidence="7 8" key="1">
    <citation type="submission" date="2019-06" db="EMBL/GenBank/DDBJ databases">
        <title>Pantoea dispersa Assembly.</title>
        <authorList>
            <person name="Wang J."/>
        </authorList>
    </citation>
    <scope>NUCLEOTIDE SEQUENCE [LARGE SCALE GENOMIC DNA]</scope>
    <source>
        <strain evidence="8">bio</strain>
    </source>
</reference>
<dbReference type="SUPFAM" id="SSF101116">
    <property type="entry name" value="Flagellar export chaperone FliS"/>
    <property type="match status" value="1"/>
</dbReference>
<dbReference type="InterPro" id="IPR003713">
    <property type="entry name" value="FliS"/>
</dbReference>
<evidence type="ECO:0000256" key="5">
    <source>
        <dbReference type="ARBA" id="ARBA00023186"/>
    </source>
</evidence>
<comment type="similarity">
    <text evidence="2 6">Belongs to the FliS family.</text>
</comment>
<comment type="subcellular location">
    <subcellularLocation>
        <location evidence="1 6">Cytoplasm</location>
        <location evidence="1 6">Cytosol</location>
    </subcellularLocation>
</comment>
<keyword evidence="5" id="KW-0143">Chaperone</keyword>
<comment type="caution">
    <text evidence="7">The sequence shown here is derived from an EMBL/GenBank/DDBJ whole genome shotgun (WGS) entry which is preliminary data.</text>
</comment>
<dbReference type="Proteomes" id="UP000319715">
    <property type="component" value="Unassembled WGS sequence"/>
</dbReference>
<dbReference type="CDD" id="cd16098">
    <property type="entry name" value="FliS"/>
    <property type="match status" value="1"/>
</dbReference>
<name>A0ABY3A370_9GAMM</name>
<keyword evidence="8" id="KW-1185">Reference proteome</keyword>
<sequence length="135" mass="14921">MYSPAGRHSYARLDLETQLAGASPHQLITMLLDGALNAMQRARIYFEKGNVARRGEMLSRAINIIDNGLRPALDHEVGGEIAQQLESLYDYVSRTLLKANLTHSAAELPAAIDVIATLSRTWKEIEPKVKATRHG</sequence>
<evidence type="ECO:0000256" key="1">
    <source>
        <dbReference type="ARBA" id="ARBA00004514"/>
    </source>
</evidence>
<dbReference type="EMBL" id="VICF01000001">
    <property type="protein sequence ID" value="TQC76842.1"/>
    <property type="molecule type" value="Genomic_DNA"/>
</dbReference>
<dbReference type="NCBIfam" id="TIGR00208">
    <property type="entry name" value="fliS"/>
    <property type="match status" value="1"/>
</dbReference>
<evidence type="ECO:0000256" key="4">
    <source>
        <dbReference type="ARBA" id="ARBA00022795"/>
    </source>
</evidence>
<evidence type="ECO:0000256" key="6">
    <source>
        <dbReference type="PIRNR" id="PIRNR039090"/>
    </source>
</evidence>
<gene>
    <name evidence="7" type="primary">fliS</name>
    <name evidence="7" type="ORF">FK492_02215</name>
</gene>